<dbReference type="Pfam" id="PF00027">
    <property type="entry name" value="cNMP_binding"/>
    <property type="match status" value="1"/>
</dbReference>
<keyword evidence="2" id="KW-0808">Transferase</keyword>
<sequence length="371" mass="43624">MCKLSMEKKNEIIQKFLLKLPKEVRESSLDDILYLYNKKIVENEKKIALLAAKCPENQPEPSMIMNEKFCEKILEELLQNFVEFRLLAITPHSRTENISFNKRKPIKNLSNYGNTKIVPKTDQQIKMFSKIFENSIFSVLTLRQKSRFIENLRPYKTQSNEIIIRKGEESQKLFFLEKGHFCLLLEENEYKKDEIRPARRIIFENRNMIEIDLPEHTITGEIALLHRIPRTATIISKTRGLVWYLKRSTYMTIRLFDEEQKWRTFIDNMERKGFAKGYLAGNSQGTVFHSGTHVRLVKCPECCQFFEECCNFSKNSKKIPHEPTHLFFNSFKAQISINGEEVVVHGNSLIETHFIAISEMEGFIVPRMVKK</sequence>
<dbReference type="EMBL" id="LGUB01000298">
    <property type="protein sequence ID" value="KRH93548.1"/>
    <property type="molecule type" value="Genomic_DNA"/>
</dbReference>
<dbReference type="OrthoDB" id="417078at2759"/>
<dbReference type="InterPro" id="IPR014710">
    <property type="entry name" value="RmlC-like_jellyroll"/>
</dbReference>
<dbReference type="InterPro" id="IPR050503">
    <property type="entry name" value="cAMP-dep_PK_reg_su-like"/>
</dbReference>
<dbReference type="GO" id="GO:0005829">
    <property type="term" value="C:cytosol"/>
    <property type="evidence" value="ECO:0007669"/>
    <property type="project" value="TreeGrafter"/>
</dbReference>
<accession>A0A0R0LVY8</accession>
<evidence type="ECO:0000313" key="2">
    <source>
        <dbReference type="EMBL" id="KRH93548.1"/>
    </source>
</evidence>
<dbReference type="GO" id="GO:0004862">
    <property type="term" value="F:cAMP-dependent protein kinase inhibitor activity"/>
    <property type="evidence" value="ECO:0007669"/>
    <property type="project" value="TreeGrafter"/>
</dbReference>
<dbReference type="GO" id="GO:0005952">
    <property type="term" value="C:cAMP-dependent protein kinase complex"/>
    <property type="evidence" value="ECO:0007669"/>
    <property type="project" value="InterPro"/>
</dbReference>
<comment type="caution">
    <text evidence="2">The sequence shown here is derived from an EMBL/GenBank/DDBJ whole genome shotgun (WGS) entry which is preliminary data.</text>
</comment>
<dbReference type="InterPro" id="IPR018490">
    <property type="entry name" value="cNMP-bd_dom_sf"/>
</dbReference>
<name>A0A0R0LVY8_9MICR</name>
<dbReference type="CDD" id="cd00038">
    <property type="entry name" value="CAP_ED"/>
    <property type="match status" value="1"/>
</dbReference>
<dbReference type="Proteomes" id="UP000051530">
    <property type="component" value="Unassembled WGS sequence"/>
</dbReference>
<evidence type="ECO:0000313" key="3">
    <source>
        <dbReference type="Proteomes" id="UP000051530"/>
    </source>
</evidence>
<dbReference type="GO" id="GO:0016301">
    <property type="term" value="F:kinase activity"/>
    <property type="evidence" value="ECO:0007669"/>
    <property type="project" value="UniProtKB-KW"/>
</dbReference>
<organism evidence="2 3">
    <name type="scientific">Pseudoloma neurophilia</name>
    <dbReference type="NCBI Taxonomy" id="146866"/>
    <lineage>
        <taxon>Eukaryota</taxon>
        <taxon>Fungi</taxon>
        <taxon>Fungi incertae sedis</taxon>
        <taxon>Microsporidia</taxon>
        <taxon>Pseudoloma</taxon>
    </lineage>
</organism>
<proteinExistence type="predicted"/>
<dbReference type="GO" id="GO:0034236">
    <property type="term" value="F:protein kinase A catalytic subunit binding"/>
    <property type="evidence" value="ECO:0007669"/>
    <property type="project" value="TreeGrafter"/>
</dbReference>
<dbReference type="AlphaFoldDB" id="A0A0R0LVY8"/>
<dbReference type="PANTHER" id="PTHR11635">
    <property type="entry name" value="CAMP-DEPENDENT PROTEIN KINASE REGULATORY CHAIN"/>
    <property type="match status" value="1"/>
</dbReference>
<dbReference type="InterPro" id="IPR000595">
    <property type="entry name" value="cNMP-bd_dom"/>
</dbReference>
<evidence type="ECO:0000259" key="1">
    <source>
        <dbReference type="PROSITE" id="PS50042"/>
    </source>
</evidence>
<dbReference type="VEuPathDB" id="MicrosporidiaDB:M153_779000904"/>
<dbReference type="Gene3D" id="2.60.120.10">
    <property type="entry name" value="Jelly Rolls"/>
    <property type="match status" value="1"/>
</dbReference>
<dbReference type="PANTHER" id="PTHR11635:SF152">
    <property type="entry name" value="CAMP-DEPENDENT PROTEIN KINASE TYPE I REGULATORY SUBUNIT-RELATED"/>
    <property type="match status" value="1"/>
</dbReference>
<dbReference type="PROSITE" id="PS50042">
    <property type="entry name" value="CNMP_BINDING_3"/>
    <property type="match status" value="1"/>
</dbReference>
<keyword evidence="2" id="KW-0418">Kinase</keyword>
<keyword evidence="3" id="KW-1185">Reference proteome</keyword>
<dbReference type="SUPFAM" id="SSF51206">
    <property type="entry name" value="cAMP-binding domain-like"/>
    <property type="match status" value="1"/>
</dbReference>
<reference evidence="2 3" key="1">
    <citation type="submission" date="2015-07" db="EMBL/GenBank/DDBJ databases">
        <title>The genome of Pseudoloma neurophilia, a relevant intracellular parasite of the zebrafish.</title>
        <authorList>
            <person name="Ndikumana S."/>
            <person name="Pelin A."/>
            <person name="Sanders J."/>
            <person name="Corradi N."/>
        </authorList>
    </citation>
    <scope>NUCLEOTIDE SEQUENCE [LARGE SCALE GENOMIC DNA]</scope>
    <source>
        <strain evidence="2 3">MK1</strain>
    </source>
</reference>
<dbReference type="GO" id="GO:0030552">
    <property type="term" value="F:cAMP binding"/>
    <property type="evidence" value="ECO:0007669"/>
    <property type="project" value="TreeGrafter"/>
</dbReference>
<feature type="domain" description="Cyclic nucleotide-binding" evidence="1">
    <location>
        <begin position="136"/>
        <end position="271"/>
    </location>
</feature>
<protein>
    <submittedName>
        <fullName evidence="2">cAMP-dependent protein kinase types I and II, regulatory subunit</fullName>
    </submittedName>
</protein>
<gene>
    <name evidence="2" type="ORF">M153_779000904</name>
</gene>